<keyword evidence="6 7" id="KW-0472">Membrane</keyword>
<dbReference type="GO" id="GO:0032259">
    <property type="term" value="P:methylation"/>
    <property type="evidence" value="ECO:0007669"/>
    <property type="project" value="UniProtKB-KW"/>
</dbReference>
<dbReference type="KEGG" id="ppsy:AOC04_09645"/>
<comment type="subcellular location">
    <subcellularLocation>
        <location evidence="7">Cell inner membrane</location>
        <topology evidence="7">Multi-pass membrane protein</topology>
    </subcellularLocation>
    <subcellularLocation>
        <location evidence="1">Cell membrane</location>
        <topology evidence="1">Multi-pass membrane protein</topology>
    </subcellularLocation>
</comment>
<evidence type="ECO:0000256" key="2">
    <source>
        <dbReference type="ARBA" id="ARBA00009298"/>
    </source>
</evidence>
<name>A0A0M4R4H0_9PSED</name>
<feature type="domain" description="MgtC/SapB/SrpB/YhiD N-terminal" evidence="8">
    <location>
        <begin position="11"/>
        <end position="140"/>
    </location>
</feature>
<dbReference type="PANTHER" id="PTHR33778">
    <property type="entry name" value="PROTEIN MGTC"/>
    <property type="match status" value="1"/>
</dbReference>
<evidence type="ECO:0000259" key="8">
    <source>
        <dbReference type="Pfam" id="PF02308"/>
    </source>
</evidence>
<evidence type="ECO:0000256" key="6">
    <source>
        <dbReference type="ARBA" id="ARBA00023136"/>
    </source>
</evidence>
<proteinExistence type="inferred from homology"/>
<keyword evidence="4 7" id="KW-0812">Transmembrane</keyword>
<dbReference type="InterPro" id="IPR049177">
    <property type="entry name" value="MgtC_SapB_SrpB_YhiD_N"/>
</dbReference>
<keyword evidence="3" id="KW-1003">Cell membrane</keyword>
<organism evidence="9 11">
    <name type="scientific">Pseudomonas versuta</name>
    <dbReference type="NCBI Taxonomy" id="1788301"/>
    <lineage>
        <taxon>Bacteria</taxon>
        <taxon>Pseudomonadati</taxon>
        <taxon>Pseudomonadota</taxon>
        <taxon>Gammaproteobacteria</taxon>
        <taxon>Pseudomonadales</taxon>
        <taxon>Pseudomonadaceae</taxon>
        <taxon>Pseudomonas</taxon>
    </lineage>
</organism>
<dbReference type="GO" id="GO:0008168">
    <property type="term" value="F:methyltransferase activity"/>
    <property type="evidence" value="ECO:0007669"/>
    <property type="project" value="UniProtKB-KW"/>
</dbReference>
<evidence type="ECO:0000313" key="11">
    <source>
        <dbReference type="Proteomes" id="UP000185990"/>
    </source>
</evidence>
<reference evidence="9 11" key="1">
    <citation type="submission" date="2016-11" db="EMBL/GenBank/DDBJ databases">
        <title>Draft genome of Pseudomonas versuta A4R1.12.</title>
        <authorList>
            <person name="See-Too W.-S."/>
        </authorList>
    </citation>
    <scope>NUCLEOTIDE SEQUENCE [LARGE SCALE GENOMIC DNA]</scope>
    <source>
        <strain evidence="9 11">A4R1.12</strain>
    </source>
</reference>
<evidence type="ECO:0000313" key="10">
    <source>
        <dbReference type="EMBL" id="OKA22377.1"/>
    </source>
</evidence>
<keyword evidence="9" id="KW-0808">Transferase</keyword>
<comment type="caution">
    <text evidence="7">Lacks conserved residue(s) required for the propagation of feature annotation.</text>
</comment>
<evidence type="ECO:0000256" key="5">
    <source>
        <dbReference type="ARBA" id="ARBA00022989"/>
    </source>
</evidence>
<dbReference type="GO" id="GO:0005886">
    <property type="term" value="C:plasma membrane"/>
    <property type="evidence" value="ECO:0007669"/>
    <property type="project" value="UniProtKB-SubCell"/>
</dbReference>
<feature type="transmembrane region" description="Helical" evidence="7">
    <location>
        <begin position="117"/>
        <end position="138"/>
    </location>
</feature>
<dbReference type="PRINTS" id="PR01837">
    <property type="entry name" value="MGTCSAPBPROT"/>
</dbReference>
<dbReference type="EMBL" id="MPJC01000004">
    <property type="protein sequence ID" value="OKA22377.1"/>
    <property type="molecule type" value="Genomic_DNA"/>
</dbReference>
<feature type="transmembrane region" description="Helical" evidence="7">
    <location>
        <begin position="35"/>
        <end position="55"/>
    </location>
</feature>
<comment type="similarity">
    <text evidence="2 7">Belongs to the MgtC/SapB family.</text>
</comment>
<gene>
    <name evidence="10" type="ORF">BOH73_08080</name>
    <name evidence="9" type="ORF">BOH74_18460</name>
</gene>
<dbReference type="AlphaFoldDB" id="A0A0M4R4H0"/>
<evidence type="ECO:0000256" key="1">
    <source>
        <dbReference type="ARBA" id="ARBA00004651"/>
    </source>
</evidence>
<comment type="caution">
    <text evidence="9">The sequence shown here is derived from an EMBL/GenBank/DDBJ whole genome shotgun (WGS) entry which is preliminary data.</text>
</comment>
<evidence type="ECO:0000256" key="7">
    <source>
        <dbReference type="RuleBase" id="RU365041"/>
    </source>
</evidence>
<reference evidence="10 12" key="2">
    <citation type="submission" date="2016-11" db="EMBL/GenBank/DDBJ databases">
        <title>Draft genome of Pseudomonas versuta A4R1.5.</title>
        <authorList>
            <person name="See-Too W.-S."/>
        </authorList>
    </citation>
    <scope>NUCLEOTIDE SEQUENCE [LARGE SCALE GENOMIC DNA]</scope>
    <source>
        <strain evidence="10 12">A4R1.5</strain>
    </source>
</reference>
<protein>
    <recommendedName>
        <fullName evidence="7">Protein MgtC</fullName>
    </recommendedName>
</protein>
<dbReference type="RefSeq" id="WP_060692806.1">
    <property type="nucleotide sequence ID" value="NZ_CP012676.1"/>
</dbReference>
<dbReference type="Proteomes" id="UP000186677">
    <property type="component" value="Unassembled WGS sequence"/>
</dbReference>
<keyword evidence="7" id="KW-0997">Cell inner membrane</keyword>
<keyword evidence="5 7" id="KW-1133">Transmembrane helix</keyword>
<dbReference type="Pfam" id="PF02308">
    <property type="entry name" value="MgtC"/>
    <property type="match status" value="1"/>
</dbReference>
<accession>A0A0M4R4H0</accession>
<sequence length="224" mass="24163">MITDPEMCLRLLLAALLGCLIGLQREHLFWSAGLRTHMLVCTGACLFMMVSAFGFEQALTMPGTRLDPSRIAAQVVTGIGFLGAGSILQRGAVIRGLNTAASLWAVAAIGLSVGGGLYTLSVAAAVLILVILAILGPLERKYRDYLKVHVVRLVAPTGTLTMNRLKEVLGARADNIKHLVTERGPVHDTEFVTIEFRNTSRLEYNAIVNDILGIPQVTEEQAVQ</sequence>
<dbReference type="PANTHER" id="PTHR33778:SF1">
    <property type="entry name" value="MAGNESIUM TRANSPORTER YHID-RELATED"/>
    <property type="match status" value="1"/>
</dbReference>
<evidence type="ECO:0000313" key="9">
    <source>
        <dbReference type="EMBL" id="OKA19364.1"/>
    </source>
</evidence>
<dbReference type="EMBL" id="MPJD01000032">
    <property type="protein sequence ID" value="OKA19364.1"/>
    <property type="molecule type" value="Genomic_DNA"/>
</dbReference>
<keyword evidence="9" id="KW-0489">Methyltransferase</keyword>
<dbReference type="Proteomes" id="UP000185990">
    <property type="component" value="Unassembled WGS sequence"/>
</dbReference>
<keyword evidence="12" id="KW-1185">Reference proteome</keyword>
<evidence type="ECO:0000256" key="3">
    <source>
        <dbReference type="ARBA" id="ARBA00022475"/>
    </source>
</evidence>
<evidence type="ECO:0000256" key="4">
    <source>
        <dbReference type="ARBA" id="ARBA00022692"/>
    </source>
</evidence>
<accession>A0A1Q4KLE2</accession>
<dbReference type="OrthoDB" id="9811198at2"/>
<dbReference type="InterPro" id="IPR003416">
    <property type="entry name" value="MgtC/SapB/SrpB/YhiD_fam"/>
</dbReference>
<evidence type="ECO:0000313" key="12">
    <source>
        <dbReference type="Proteomes" id="UP000186677"/>
    </source>
</evidence>